<dbReference type="PANTHER" id="PTHR30329:SF21">
    <property type="entry name" value="LIPOPROTEIN YIAD-RELATED"/>
    <property type="match status" value="1"/>
</dbReference>
<evidence type="ECO:0000256" key="2">
    <source>
        <dbReference type="ARBA" id="ARBA00023136"/>
    </source>
</evidence>
<dbReference type="Gene3D" id="2.120.10.30">
    <property type="entry name" value="TolB, C-terminal domain"/>
    <property type="match status" value="1"/>
</dbReference>
<sequence>MMIKLKYFCLALLFSAVTLAQTPGRESLLQQANRHFDTQAYAKAVALYQEILSQNLLPIPQRQQVLLNLASSYFNLGDNVKSEEFYKTILSEGSLSELPASHYLNFAKALANNGKMQESEKYYDLYQSHKLAETQKNQGVENYTKKRITYRLDYLAINTSNAEFSPMYYKDGLVFVSGKAAGAVSSESTEKGYLDLFFVNKESEIRALTTLNADGTEAEIKEARQLPAPTQPRKLGSDSYTKSTSNDSPTVGSYSGYGLNDESTGGQKSATKSGKAVPFSKELNTRFHEGPVTFSTDGSQIIFTRNNFNEGQKGVSDDNNIKLKLYSARWGNGDWTNVQELPFNSNDYSTAHPSLSKDGSLLYFVSDMPKGMGGKDIYVSRYDNGQWSTPINLGKELNTKQDEVFPFVDARGNLYFSTAGRKGGYGGLDLYYAVLSKDGTKVIEVIHLDAPINSKADDFGLITDAARTTGYFSSNRREGDDDIYRFTRESSLYECRELLVRVFDNQTQQPLDSATITIKSKSESPEADKPLQTDANGWAHLCLASNNDFIFNISKNGYLDNTIGFSTRYLTDDKPTRLELGMETFTPSNIISTATTETASKKIPIGDEVSDLKHSRVRGIVRTETDRQPIEGVLVKLRNECDKKIYESITGPDGRYDFEIAEGCDYTLIYSKDTYGTNTVKINRVPKKAEPKVLSKDIGLLKKGDIVKLDNIYYDQGKDGIRPDAARELEKVVATMKRYPSLQAEILSHTDSRGDANFNLVLSQKRAQAVVDYMVSKGVSRNRLKPTGMGESTPVNGCVDGVICTEAEYQRNRRTEFKVLEIR</sequence>
<dbReference type="PANTHER" id="PTHR30329">
    <property type="entry name" value="STATOR ELEMENT OF FLAGELLAR MOTOR COMPLEX"/>
    <property type="match status" value="1"/>
</dbReference>
<evidence type="ECO:0000259" key="7">
    <source>
        <dbReference type="PROSITE" id="PS51123"/>
    </source>
</evidence>
<comment type="subcellular location">
    <subcellularLocation>
        <location evidence="1">Cell outer membrane</location>
    </subcellularLocation>
</comment>
<reference evidence="8 9" key="1">
    <citation type="submission" date="2018-07" db="EMBL/GenBank/DDBJ databases">
        <title>Genome sequencing of Runella.</title>
        <authorList>
            <person name="Baek M.-G."/>
            <person name="Yi H."/>
        </authorList>
    </citation>
    <scope>NUCLEOTIDE SEQUENCE [LARGE SCALE GENOMIC DNA]</scope>
    <source>
        <strain evidence="8 9">HYN0085</strain>
    </source>
</reference>
<feature type="region of interest" description="Disordered" evidence="5">
    <location>
        <begin position="218"/>
        <end position="277"/>
    </location>
</feature>
<dbReference type="InterPro" id="IPR050330">
    <property type="entry name" value="Bact_OuterMem_StrucFunc"/>
</dbReference>
<evidence type="ECO:0000256" key="1">
    <source>
        <dbReference type="ARBA" id="ARBA00004442"/>
    </source>
</evidence>
<keyword evidence="6" id="KW-0732">Signal</keyword>
<dbReference type="Pfam" id="PF00691">
    <property type="entry name" value="OmpA"/>
    <property type="match status" value="1"/>
</dbReference>
<dbReference type="RefSeq" id="WP_114067949.1">
    <property type="nucleotide sequence ID" value="NZ_CP030850.1"/>
</dbReference>
<dbReference type="SUPFAM" id="SSF49464">
    <property type="entry name" value="Carboxypeptidase regulatory domain-like"/>
    <property type="match status" value="1"/>
</dbReference>
<evidence type="ECO:0000256" key="6">
    <source>
        <dbReference type="SAM" id="SignalP"/>
    </source>
</evidence>
<dbReference type="KEGG" id="run:DR864_16105"/>
<dbReference type="Proteomes" id="UP000251993">
    <property type="component" value="Chromosome"/>
</dbReference>
<evidence type="ECO:0000313" key="8">
    <source>
        <dbReference type="EMBL" id="AXE19166.1"/>
    </source>
</evidence>
<dbReference type="SUPFAM" id="SSF48452">
    <property type="entry name" value="TPR-like"/>
    <property type="match status" value="1"/>
</dbReference>
<dbReference type="Pfam" id="PF07676">
    <property type="entry name" value="PD40"/>
    <property type="match status" value="1"/>
</dbReference>
<dbReference type="Gene3D" id="3.30.1330.60">
    <property type="entry name" value="OmpA-like domain"/>
    <property type="match status" value="1"/>
</dbReference>
<dbReference type="InterPro" id="IPR011990">
    <property type="entry name" value="TPR-like_helical_dom_sf"/>
</dbReference>
<accession>A0A344TKJ5</accession>
<dbReference type="InterPro" id="IPR006665">
    <property type="entry name" value="OmpA-like"/>
</dbReference>
<dbReference type="InterPro" id="IPR006664">
    <property type="entry name" value="OMP_bac"/>
</dbReference>
<keyword evidence="8" id="KW-0969">Cilium</keyword>
<evidence type="ECO:0000313" key="9">
    <source>
        <dbReference type="Proteomes" id="UP000251993"/>
    </source>
</evidence>
<evidence type="ECO:0000256" key="5">
    <source>
        <dbReference type="SAM" id="MobiDB-lite"/>
    </source>
</evidence>
<feature type="compositionally biased region" description="Polar residues" evidence="5">
    <location>
        <begin position="261"/>
        <end position="272"/>
    </location>
</feature>
<dbReference type="InterPro" id="IPR011659">
    <property type="entry name" value="WD40"/>
</dbReference>
<dbReference type="Gene3D" id="1.25.40.10">
    <property type="entry name" value="Tetratricopeptide repeat domain"/>
    <property type="match status" value="1"/>
</dbReference>
<organism evidence="8 9">
    <name type="scientific">Runella rosea</name>
    <dbReference type="NCBI Taxonomy" id="2259595"/>
    <lineage>
        <taxon>Bacteria</taxon>
        <taxon>Pseudomonadati</taxon>
        <taxon>Bacteroidota</taxon>
        <taxon>Cytophagia</taxon>
        <taxon>Cytophagales</taxon>
        <taxon>Spirosomataceae</taxon>
        <taxon>Runella</taxon>
    </lineage>
</organism>
<protein>
    <submittedName>
        <fullName evidence="8">Flagellar motor protein MotB</fullName>
    </submittedName>
</protein>
<dbReference type="PROSITE" id="PS51123">
    <property type="entry name" value="OMPA_2"/>
    <property type="match status" value="1"/>
</dbReference>
<dbReference type="SUPFAM" id="SSF103088">
    <property type="entry name" value="OmpA-like"/>
    <property type="match status" value="1"/>
</dbReference>
<keyword evidence="3" id="KW-0998">Cell outer membrane</keyword>
<dbReference type="GO" id="GO:0009279">
    <property type="term" value="C:cell outer membrane"/>
    <property type="evidence" value="ECO:0007669"/>
    <property type="project" value="UniProtKB-SubCell"/>
</dbReference>
<evidence type="ECO:0000256" key="3">
    <source>
        <dbReference type="ARBA" id="ARBA00023237"/>
    </source>
</evidence>
<keyword evidence="8" id="KW-0966">Cell projection</keyword>
<dbReference type="CDD" id="cd07185">
    <property type="entry name" value="OmpA_C-like"/>
    <property type="match status" value="1"/>
</dbReference>
<keyword evidence="8" id="KW-0282">Flagellum</keyword>
<feature type="domain" description="OmpA-like" evidence="7">
    <location>
        <begin position="701"/>
        <end position="823"/>
    </location>
</feature>
<dbReference type="InterPro" id="IPR011042">
    <property type="entry name" value="6-blade_b-propeller_TolB-like"/>
</dbReference>
<dbReference type="AlphaFoldDB" id="A0A344TKJ5"/>
<keyword evidence="2 4" id="KW-0472">Membrane</keyword>
<dbReference type="OrthoDB" id="1488841at2"/>
<feature type="signal peptide" evidence="6">
    <location>
        <begin position="1"/>
        <end position="20"/>
    </location>
</feature>
<dbReference type="Gene3D" id="2.60.40.1120">
    <property type="entry name" value="Carboxypeptidase-like, regulatory domain"/>
    <property type="match status" value="1"/>
</dbReference>
<dbReference type="SUPFAM" id="SSF82171">
    <property type="entry name" value="DPP6 N-terminal domain-like"/>
    <property type="match status" value="1"/>
</dbReference>
<dbReference type="PRINTS" id="PR01021">
    <property type="entry name" value="OMPADOMAIN"/>
</dbReference>
<feature type="compositionally biased region" description="Polar residues" evidence="5">
    <location>
        <begin position="238"/>
        <end position="253"/>
    </location>
</feature>
<dbReference type="InterPro" id="IPR008969">
    <property type="entry name" value="CarboxyPept-like_regulatory"/>
</dbReference>
<gene>
    <name evidence="8" type="ORF">DR864_16105</name>
</gene>
<dbReference type="EMBL" id="CP030850">
    <property type="protein sequence ID" value="AXE19166.1"/>
    <property type="molecule type" value="Genomic_DNA"/>
</dbReference>
<evidence type="ECO:0000256" key="4">
    <source>
        <dbReference type="PROSITE-ProRule" id="PRU00473"/>
    </source>
</evidence>
<proteinExistence type="predicted"/>
<dbReference type="InterPro" id="IPR036737">
    <property type="entry name" value="OmpA-like_sf"/>
</dbReference>
<keyword evidence="9" id="KW-1185">Reference proteome</keyword>
<name>A0A344TKJ5_9BACT</name>
<feature type="chain" id="PRO_5016667438" evidence="6">
    <location>
        <begin position="21"/>
        <end position="823"/>
    </location>
</feature>